<reference evidence="1 2" key="1">
    <citation type="submission" date="2024-04" db="EMBL/GenBank/DDBJ databases">
        <authorList>
            <consortium name="Genoscope - CEA"/>
            <person name="William W."/>
        </authorList>
    </citation>
    <scope>NUCLEOTIDE SEQUENCE [LARGE SCALE GENOMIC DNA]</scope>
</reference>
<dbReference type="Proteomes" id="UP001497497">
    <property type="component" value="Unassembled WGS sequence"/>
</dbReference>
<gene>
    <name evidence="1" type="ORF">GSLYS_00002038001</name>
</gene>
<protein>
    <submittedName>
        <fullName evidence="1">Uncharacterized protein</fullName>
    </submittedName>
</protein>
<dbReference type="EMBL" id="CAXITT010000023">
    <property type="protein sequence ID" value="CAL1527868.1"/>
    <property type="molecule type" value="Genomic_DNA"/>
</dbReference>
<dbReference type="AlphaFoldDB" id="A0AAV2H2W4"/>
<keyword evidence="2" id="KW-1185">Reference proteome</keyword>
<sequence length="123" mass="14079">MSKPAPVTAGVNAENHTVSFKIANDFLTRKPSFTFAIKTVNETQKQAEFQITVEDKVVASHVSAVFPSGTITVRHKKLENNFYVVKLEHPKGLTILCFTHLQFCSRIQIQAVFWVYYHSYRFN</sequence>
<name>A0AAV2H2W4_LYMST</name>
<accession>A0AAV2H2W4</accession>
<organism evidence="1 2">
    <name type="scientific">Lymnaea stagnalis</name>
    <name type="common">Great pond snail</name>
    <name type="synonym">Helix stagnalis</name>
    <dbReference type="NCBI Taxonomy" id="6523"/>
    <lineage>
        <taxon>Eukaryota</taxon>
        <taxon>Metazoa</taxon>
        <taxon>Spiralia</taxon>
        <taxon>Lophotrochozoa</taxon>
        <taxon>Mollusca</taxon>
        <taxon>Gastropoda</taxon>
        <taxon>Heterobranchia</taxon>
        <taxon>Euthyneura</taxon>
        <taxon>Panpulmonata</taxon>
        <taxon>Hygrophila</taxon>
        <taxon>Lymnaeoidea</taxon>
        <taxon>Lymnaeidae</taxon>
        <taxon>Lymnaea</taxon>
    </lineage>
</organism>
<proteinExistence type="predicted"/>
<evidence type="ECO:0000313" key="1">
    <source>
        <dbReference type="EMBL" id="CAL1527868.1"/>
    </source>
</evidence>
<evidence type="ECO:0000313" key="2">
    <source>
        <dbReference type="Proteomes" id="UP001497497"/>
    </source>
</evidence>
<comment type="caution">
    <text evidence="1">The sequence shown here is derived from an EMBL/GenBank/DDBJ whole genome shotgun (WGS) entry which is preliminary data.</text>
</comment>